<evidence type="ECO:0000313" key="3">
    <source>
        <dbReference type="EMBL" id="MBP1990984.1"/>
    </source>
</evidence>
<reference evidence="3 4" key="1">
    <citation type="submission" date="2021-03" db="EMBL/GenBank/DDBJ databases">
        <title>Genomic Encyclopedia of Type Strains, Phase IV (KMG-IV): sequencing the most valuable type-strain genomes for metagenomic binning, comparative biology and taxonomic classification.</title>
        <authorList>
            <person name="Goeker M."/>
        </authorList>
    </citation>
    <scope>NUCLEOTIDE SEQUENCE [LARGE SCALE GENOMIC DNA]</scope>
    <source>
        <strain evidence="3 4">DSM 26048</strain>
    </source>
</reference>
<dbReference type="Proteomes" id="UP001519287">
    <property type="component" value="Unassembled WGS sequence"/>
</dbReference>
<dbReference type="InterPro" id="IPR028098">
    <property type="entry name" value="Glyco_trans_4-like_N"/>
</dbReference>
<dbReference type="Pfam" id="PF00534">
    <property type="entry name" value="Glycos_transf_1"/>
    <property type="match status" value="1"/>
</dbReference>
<dbReference type="Pfam" id="PF13439">
    <property type="entry name" value="Glyco_transf_4"/>
    <property type="match status" value="1"/>
</dbReference>
<comment type="caution">
    <text evidence="3">The sequence shown here is derived from an EMBL/GenBank/DDBJ whole genome shotgun (WGS) entry which is preliminary data.</text>
</comment>
<evidence type="ECO:0000259" key="1">
    <source>
        <dbReference type="Pfam" id="PF00534"/>
    </source>
</evidence>
<dbReference type="InterPro" id="IPR050194">
    <property type="entry name" value="Glycosyltransferase_grp1"/>
</dbReference>
<accession>A0ABS4ITT3</accession>
<feature type="domain" description="Glycosyl transferase family 1" evidence="1">
    <location>
        <begin position="159"/>
        <end position="332"/>
    </location>
</feature>
<feature type="domain" description="Glycosyltransferase subfamily 4-like N-terminal" evidence="2">
    <location>
        <begin position="47"/>
        <end position="158"/>
    </location>
</feature>
<dbReference type="Gene3D" id="3.40.50.2000">
    <property type="entry name" value="Glycogen Phosphorylase B"/>
    <property type="match status" value="2"/>
</dbReference>
<organism evidence="3 4">
    <name type="scientific">Paenibacillus eucommiae</name>
    <dbReference type="NCBI Taxonomy" id="1355755"/>
    <lineage>
        <taxon>Bacteria</taxon>
        <taxon>Bacillati</taxon>
        <taxon>Bacillota</taxon>
        <taxon>Bacilli</taxon>
        <taxon>Bacillales</taxon>
        <taxon>Paenibacillaceae</taxon>
        <taxon>Paenibacillus</taxon>
    </lineage>
</organism>
<protein>
    <submittedName>
        <fullName evidence="3">Glycosyltransferase involved in cell wall biosynthesis</fullName>
    </submittedName>
</protein>
<dbReference type="InterPro" id="IPR001296">
    <property type="entry name" value="Glyco_trans_1"/>
</dbReference>
<proteinExistence type="predicted"/>
<dbReference type="PANTHER" id="PTHR45947">
    <property type="entry name" value="SULFOQUINOVOSYL TRANSFERASE SQD2"/>
    <property type="match status" value="1"/>
</dbReference>
<dbReference type="RefSeq" id="WP_209971738.1">
    <property type="nucleotide sequence ID" value="NZ_JAGGLB010000007.1"/>
</dbReference>
<dbReference type="EMBL" id="JAGGLB010000007">
    <property type="protein sequence ID" value="MBP1990984.1"/>
    <property type="molecule type" value="Genomic_DNA"/>
</dbReference>
<dbReference type="SUPFAM" id="SSF53756">
    <property type="entry name" value="UDP-Glycosyltransferase/glycogen phosphorylase"/>
    <property type="match status" value="1"/>
</dbReference>
<evidence type="ECO:0000259" key="2">
    <source>
        <dbReference type="Pfam" id="PF13439"/>
    </source>
</evidence>
<keyword evidence="4" id="KW-1185">Reference proteome</keyword>
<evidence type="ECO:0000313" key="4">
    <source>
        <dbReference type="Proteomes" id="UP001519287"/>
    </source>
</evidence>
<sequence>MKQTNSAILHHKYSLEDGHVTPQINGIDGYRGVMMTRKSKEKRLHSPFSNVLSVDAIKQNPDLLKQSNVVGIHIHHGSLAPKFLFLKEKYGLPMFVGFRGNDATAYPKKKQNLLKLKKLFRSADMFFPVCEHLKRKIIKLGCPEDKIRVLYGGVDLDRFKSRSRKVSGKEKIRFLAIGRFVEKKGFGDLIRAFADVKKRHSNIKLTLVGQGPSEAEYRKLIKKLQLGSSVQIIPWVNYRKIQDKYYRSHVFCAPSCTSKDGNQEGIPNTLKEAMATGMPVISTTHAGIPELVKNKISGLLVPERSVNQLAKAMNWLINNPKSWAKLGENARKKVESDFNMALQLKKQKKYYDEILKHK</sequence>
<gene>
    <name evidence="3" type="ORF">J2Z66_002591</name>
</gene>
<dbReference type="PANTHER" id="PTHR45947:SF14">
    <property type="entry name" value="SLL1723 PROTEIN"/>
    <property type="match status" value="1"/>
</dbReference>
<name>A0ABS4ITT3_9BACL</name>